<evidence type="ECO:0000256" key="2">
    <source>
        <dbReference type="ARBA" id="ARBA00022692"/>
    </source>
</evidence>
<evidence type="ECO:0000256" key="3">
    <source>
        <dbReference type="ARBA" id="ARBA00022989"/>
    </source>
</evidence>
<dbReference type="Pfam" id="PF05105">
    <property type="entry name" value="Phage_holin_4_1"/>
    <property type="match status" value="1"/>
</dbReference>
<keyword evidence="2 5" id="KW-0812">Transmembrane</keyword>
<feature type="transmembrane region" description="Helical" evidence="5">
    <location>
        <begin position="36"/>
        <end position="55"/>
    </location>
</feature>
<keyword evidence="4 5" id="KW-0472">Membrane</keyword>
<proteinExistence type="predicted"/>
<gene>
    <name evidence="6" type="ORF">LL038_03080</name>
</gene>
<dbReference type="AlphaFoldDB" id="A0AA47I7R9"/>
<dbReference type="RefSeq" id="WP_216122437.1">
    <property type="nucleotide sequence ID" value="NZ_CP086239.1"/>
</dbReference>
<dbReference type="NCBIfam" id="TIGR01593">
    <property type="entry name" value="holin_tox_secr"/>
    <property type="match status" value="1"/>
</dbReference>
<feature type="transmembrane region" description="Helical" evidence="5">
    <location>
        <begin position="12"/>
        <end position="30"/>
    </location>
</feature>
<protein>
    <submittedName>
        <fullName evidence="6">Phage holin family protein</fullName>
    </submittedName>
</protein>
<name>A0AA47I7R9_9CLOT</name>
<sequence length="153" mass="17352">MKHFIEYCQDYFTGKTAVIGTASAGLFTWLFGSWEIGLQALFYCMIADYVMGILCGKKENKLSSDIGFKGLKKKFTILIILTLAVMLDKLLGQGWVFRTLVIYFYIGMEGISILENAARLNVPIPKKLKDALIQLQEGNKKEIKNQEIKNQDK</sequence>
<feature type="transmembrane region" description="Helical" evidence="5">
    <location>
        <begin position="75"/>
        <end position="96"/>
    </location>
</feature>
<evidence type="ECO:0000313" key="6">
    <source>
        <dbReference type="EMBL" id="WAG61250.1"/>
    </source>
</evidence>
<evidence type="ECO:0000256" key="1">
    <source>
        <dbReference type="ARBA" id="ARBA00004141"/>
    </source>
</evidence>
<comment type="subcellular location">
    <subcellularLocation>
        <location evidence="1">Membrane</location>
        <topology evidence="1">Multi-pass membrane protein</topology>
    </subcellularLocation>
</comment>
<evidence type="ECO:0000256" key="5">
    <source>
        <dbReference type="SAM" id="Phobius"/>
    </source>
</evidence>
<keyword evidence="3 5" id="KW-1133">Transmembrane helix</keyword>
<dbReference type="GO" id="GO:0016020">
    <property type="term" value="C:membrane"/>
    <property type="evidence" value="ECO:0007669"/>
    <property type="project" value="UniProtKB-SubCell"/>
</dbReference>
<evidence type="ECO:0000313" key="7">
    <source>
        <dbReference type="Proteomes" id="UP001164733"/>
    </source>
</evidence>
<accession>A0AA47I7R9</accession>
<evidence type="ECO:0000256" key="4">
    <source>
        <dbReference type="ARBA" id="ARBA00023136"/>
    </source>
</evidence>
<dbReference type="Proteomes" id="UP001164733">
    <property type="component" value="Chromosome"/>
</dbReference>
<dbReference type="InterPro" id="IPR006480">
    <property type="entry name" value="Phage_holin_4_1"/>
</dbReference>
<dbReference type="EMBL" id="CP086239">
    <property type="protein sequence ID" value="WAG61250.1"/>
    <property type="molecule type" value="Genomic_DNA"/>
</dbReference>
<organism evidence="6 7">
    <name type="scientific">Clostridium estertheticum</name>
    <dbReference type="NCBI Taxonomy" id="238834"/>
    <lineage>
        <taxon>Bacteria</taxon>
        <taxon>Bacillati</taxon>
        <taxon>Bacillota</taxon>
        <taxon>Clostridia</taxon>
        <taxon>Eubacteriales</taxon>
        <taxon>Clostridiaceae</taxon>
        <taxon>Clostridium</taxon>
    </lineage>
</organism>
<reference evidence="6" key="1">
    <citation type="submission" date="2021-11" db="EMBL/GenBank/DDBJ databases">
        <title>Clostridia strains as spoilage organisms.</title>
        <authorList>
            <person name="Wambui J."/>
            <person name="Stevens M.J.A."/>
            <person name="Stephan R."/>
        </authorList>
    </citation>
    <scope>NUCLEOTIDE SEQUENCE</scope>
    <source>
        <strain evidence="6">CF009</strain>
    </source>
</reference>